<evidence type="ECO:0000313" key="1">
    <source>
        <dbReference type="EMBL" id="CAI9760965.1"/>
    </source>
</evidence>
<dbReference type="EMBL" id="OU503040">
    <property type="protein sequence ID" value="CAI9760965.1"/>
    <property type="molecule type" value="Genomic_DNA"/>
</dbReference>
<organism evidence="1 2">
    <name type="scientific">Fraxinus pennsylvanica</name>
    <dbReference type="NCBI Taxonomy" id="56036"/>
    <lineage>
        <taxon>Eukaryota</taxon>
        <taxon>Viridiplantae</taxon>
        <taxon>Streptophyta</taxon>
        <taxon>Embryophyta</taxon>
        <taxon>Tracheophyta</taxon>
        <taxon>Spermatophyta</taxon>
        <taxon>Magnoliopsida</taxon>
        <taxon>eudicotyledons</taxon>
        <taxon>Gunneridae</taxon>
        <taxon>Pentapetalae</taxon>
        <taxon>asterids</taxon>
        <taxon>lamiids</taxon>
        <taxon>Lamiales</taxon>
        <taxon>Oleaceae</taxon>
        <taxon>Oleeae</taxon>
        <taxon>Fraxinus</taxon>
    </lineage>
</organism>
<accession>A0AAD1Z485</accession>
<dbReference type="AlphaFoldDB" id="A0AAD1Z485"/>
<dbReference type="PANTHER" id="PTHR45763">
    <property type="entry name" value="HYDROLASE, ALPHA/BETA FOLD FAMILY PROTEIN, EXPRESSED-RELATED"/>
    <property type="match status" value="1"/>
</dbReference>
<keyword evidence="2" id="KW-1185">Reference proteome</keyword>
<protein>
    <submittedName>
        <fullName evidence="1">Uncharacterized protein</fullName>
    </submittedName>
</protein>
<dbReference type="Proteomes" id="UP000834106">
    <property type="component" value="Chromosome 5"/>
</dbReference>
<reference evidence="1" key="1">
    <citation type="submission" date="2023-05" db="EMBL/GenBank/DDBJ databases">
        <authorList>
            <person name="Huff M."/>
        </authorList>
    </citation>
    <scope>NUCLEOTIDE SEQUENCE</scope>
</reference>
<evidence type="ECO:0000313" key="2">
    <source>
        <dbReference type="Proteomes" id="UP000834106"/>
    </source>
</evidence>
<gene>
    <name evidence="1" type="ORF">FPE_LOCUS8395</name>
</gene>
<name>A0AAD1Z485_9LAMI</name>
<sequence>MRRGGRAKHSFEMMPSQALFRNRKVVGLMMGCLGLSKQPTRPVPFAENSGSLQIDQIVCNSPRIRLSDGRFLAYRETGVPKNRSNYRIIVVHGFGSSKEMNFMAPQV</sequence>
<proteinExistence type="predicted"/>
<dbReference type="PANTHER" id="PTHR45763:SF28">
    <property type="entry name" value="ALPHA_BETA-HYDROLASES SUPERFAMILY PROTEIN"/>
    <property type="match status" value="1"/>
</dbReference>